<feature type="binding site" evidence="11">
    <location>
        <position position="159"/>
    </location>
    <ligand>
        <name>Zn(2+)</name>
        <dbReference type="ChEBI" id="CHEBI:29105"/>
        <label>1</label>
    </ligand>
</feature>
<evidence type="ECO:0000256" key="5">
    <source>
        <dbReference type="ARBA" id="ARBA00022771"/>
    </source>
</evidence>
<keyword evidence="3 11" id="KW-0479">Metal-binding</keyword>
<dbReference type="SUPFAM" id="SSF57938">
    <property type="entry name" value="DnaJ/Hsp40 cysteine-rich domain"/>
    <property type="match status" value="1"/>
</dbReference>
<feature type="binding site" evidence="11">
    <location>
        <position position="205"/>
    </location>
    <ligand>
        <name>Zn(2+)</name>
        <dbReference type="ChEBI" id="CHEBI:29105"/>
        <label>2</label>
    </ligand>
</feature>
<evidence type="ECO:0000256" key="2">
    <source>
        <dbReference type="ARBA" id="ARBA00022705"/>
    </source>
</evidence>
<dbReference type="SMART" id="SM00271">
    <property type="entry name" value="DnaJ"/>
    <property type="match status" value="1"/>
</dbReference>
<evidence type="ECO:0000256" key="9">
    <source>
        <dbReference type="ARBA" id="ARBA00061004"/>
    </source>
</evidence>
<protein>
    <recommendedName>
        <fullName evidence="10 11">Chaperone protein DnaJ</fullName>
    </recommendedName>
</protein>
<dbReference type="GO" id="GO:0005737">
    <property type="term" value="C:cytoplasm"/>
    <property type="evidence" value="ECO:0007669"/>
    <property type="project" value="UniProtKB-SubCell"/>
</dbReference>
<keyword evidence="7 11" id="KW-0346">Stress response</keyword>
<gene>
    <name evidence="11 16" type="primary">dnaJ</name>
    <name evidence="16" type="ORF">HHJ77_05235</name>
</gene>
<evidence type="ECO:0000313" key="17">
    <source>
        <dbReference type="Proteomes" id="UP000575397"/>
    </source>
</evidence>
<reference evidence="16 17" key="1">
    <citation type="submission" date="2020-04" db="EMBL/GenBank/DDBJ databases">
        <title>Antimicrobial susceptibility and clonality of vaginal-derived multi-drug resistant Mobiluncus isolates in China.</title>
        <authorList>
            <person name="Zhang X."/>
        </authorList>
    </citation>
    <scope>NUCLEOTIDE SEQUENCE [LARGE SCALE GENOMIC DNA]</scope>
    <source>
        <strain evidence="16 17">12</strain>
    </source>
</reference>
<dbReference type="InterPro" id="IPR012724">
    <property type="entry name" value="DnaJ"/>
</dbReference>
<comment type="similarity">
    <text evidence="9 11">Belongs to the DnaJ family.</text>
</comment>
<feature type="zinc finger region" description="CR-type" evidence="12">
    <location>
        <begin position="146"/>
        <end position="228"/>
    </location>
</feature>
<comment type="subcellular location">
    <subcellularLocation>
        <location evidence="11">Cytoplasm</location>
    </subcellularLocation>
</comment>
<dbReference type="Gene3D" id="2.60.260.20">
    <property type="entry name" value="Urease metallochaperone UreE, N-terminal domain"/>
    <property type="match status" value="2"/>
</dbReference>
<evidence type="ECO:0000256" key="8">
    <source>
        <dbReference type="ARBA" id="ARBA00023186"/>
    </source>
</evidence>
<feature type="region of interest" description="Disordered" evidence="13">
    <location>
        <begin position="393"/>
        <end position="427"/>
    </location>
</feature>
<accession>A0A7Y0UTV4</accession>
<dbReference type="CDD" id="cd06257">
    <property type="entry name" value="DnaJ"/>
    <property type="match status" value="1"/>
</dbReference>
<evidence type="ECO:0000256" key="4">
    <source>
        <dbReference type="ARBA" id="ARBA00022737"/>
    </source>
</evidence>
<dbReference type="InterPro" id="IPR001305">
    <property type="entry name" value="HSP_DnaJ_Cys-rich_dom"/>
</dbReference>
<comment type="cofactor">
    <cofactor evidence="11">
        <name>Zn(2+)</name>
        <dbReference type="ChEBI" id="CHEBI:29105"/>
    </cofactor>
    <text evidence="11">Binds 2 Zn(2+) ions per monomer.</text>
</comment>
<dbReference type="PROSITE" id="PS00636">
    <property type="entry name" value="DNAJ_1"/>
    <property type="match status" value="1"/>
</dbReference>
<dbReference type="GO" id="GO:0005524">
    <property type="term" value="F:ATP binding"/>
    <property type="evidence" value="ECO:0007669"/>
    <property type="project" value="InterPro"/>
</dbReference>
<dbReference type="GO" id="GO:0042026">
    <property type="term" value="P:protein refolding"/>
    <property type="evidence" value="ECO:0007669"/>
    <property type="project" value="TreeGrafter"/>
</dbReference>
<feature type="compositionally biased region" description="Pro residues" evidence="13">
    <location>
        <begin position="1"/>
        <end position="10"/>
    </location>
</feature>
<organism evidence="16 17">
    <name type="scientific">Mobiluncus mulieris</name>
    <dbReference type="NCBI Taxonomy" id="2052"/>
    <lineage>
        <taxon>Bacteria</taxon>
        <taxon>Bacillati</taxon>
        <taxon>Actinomycetota</taxon>
        <taxon>Actinomycetes</taxon>
        <taxon>Actinomycetales</taxon>
        <taxon>Actinomycetaceae</taxon>
        <taxon>Mobiluncus</taxon>
    </lineage>
</organism>
<comment type="domain">
    <text evidence="11">The J domain is necessary and sufficient to stimulate DnaK ATPase activity. Zinc center 1 plays an important role in the autonomous, DnaK-independent chaperone activity of DnaJ. Zinc center 2 is essential for interaction with DnaK and for DnaJ activity.</text>
</comment>
<dbReference type="CDD" id="cd10747">
    <property type="entry name" value="DnaJ_C"/>
    <property type="match status" value="1"/>
</dbReference>
<dbReference type="AlphaFoldDB" id="A0A7Y0UTV4"/>
<dbReference type="NCBIfam" id="NF008035">
    <property type="entry name" value="PRK10767.1"/>
    <property type="match status" value="1"/>
</dbReference>
<evidence type="ECO:0000313" key="16">
    <source>
        <dbReference type="EMBL" id="NMX03338.1"/>
    </source>
</evidence>
<feature type="compositionally biased region" description="Basic and acidic residues" evidence="13">
    <location>
        <begin position="11"/>
        <end position="23"/>
    </location>
</feature>
<comment type="caution">
    <text evidence="16">The sequence shown here is derived from an EMBL/GenBank/DDBJ whole genome shotgun (WGS) entry which is preliminary data.</text>
</comment>
<dbReference type="SUPFAM" id="SSF46565">
    <property type="entry name" value="Chaperone J-domain"/>
    <property type="match status" value="1"/>
</dbReference>
<comment type="caution">
    <text evidence="11">Lacks conserved residue(s) required for the propagation of feature annotation.</text>
</comment>
<dbReference type="Gene3D" id="1.10.287.110">
    <property type="entry name" value="DnaJ domain"/>
    <property type="match status" value="1"/>
</dbReference>
<name>A0A7Y0UTV4_9ACTO</name>
<feature type="binding site" evidence="11">
    <location>
        <position position="216"/>
    </location>
    <ligand>
        <name>Zn(2+)</name>
        <dbReference type="ChEBI" id="CHEBI:29105"/>
        <label>1</label>
    </ligand>
</feature>
<comment type="function">
    <text evidence="11">Participates actively in the response to hyperosmotic and heat shock by preventing the aggregation of stress-denatured proteins and by disaggregating proteins, also in an autonomous, DnaK-independent fashion. Unfolded proteins bind initially to DnaJ; upon interaction with the DnaJ-bound protein, DnaK hydrolyzes its bound ATP, resulting in the formation of a stable complex. GrpE releases ADP from DnaK; ATP binding to DnaK triggers the release of the substrate protein, thus completing the reaction cycle. Several rounds of ATP-dependent interactions between DnaJ, DnaK and GrpE are required for fully efficient folding. Also involved, together with DnaK and GrpE, in the DNA replication of plasmids through activation of initiation proteins.</text>
</comment>
<keyword evidence="6 11" id="KW-0862">Zinc</keyword>
<dbReference type="HAMAP" id="MF_01152">
    <property type="entry name" value="DnaJ"/>
    <property type="match status" value="1"/>
</dbReference>
<evidence type="ECO:0000256" key="13">
    <source>
        <dbReference type="SAM" id="MobiDB-lite"/>
    </source>
</evidence>
<proteinExistence type="inferred from homology"/>
<keyword evidence="8 11" id="KW-0143">Chaperone</keyword>
<feature type="region of interest" description="Disordered" evidence="13">
    <location>
        <begin position="1"/>
        <end position="23"/>
    </location>
</feature>
<evidence type="ECO:0000256" key="1">
    <source>
        <dbReference type="ARBA" id="ARBA00022490"/>
    </source>
</evidence>
<evidence type="ECO:0000256" key="6">
    <source>
        <dbReference type="ARBA" id="ARBA00022833"/>
    </source>
</evidence>
<evidence type="ECO:0000256" key="7">
    <source>
        <dbReference type="ARBA" id="ARBA00023016"/>
    </source>
</evidence>
<feature type="compositionally biased region" description="Gly residues" evidence="13">
    <location>
        <begin position="418"/>
        <end position="427"/>
    </location>
</feature>
<dbReference type="PRINTS" id="PR00625">
    <property type="entry name" value="JDOMAIN"/>
</dbReference>
<dbReference type="PANTHER" id="PTHR43096">
    <property type="entry name" value="DNAJ HOMOLOG 1, MITOCHONDRIAL-RELATED"/>
    <property type="match status" value="1"/>
</dbReference>
<dbReference type="InterPro" id="IPR002939">
    <property type="entry name" value="DnaJ_C"/>
</dbReference>
<dbReference type="GO" id="GO:0051082">
    <property type="term" value="F:unfolded protein binding"/>
    <property type="evidence" value="ECO:0007669"/>
    <property type="project" value="UniProtKB-UniRule"/>
</dbReference>
<evidence type="ECO:0000256" key="11">
    <source>
        <dbReference type="HAMAP-Rule" id="MF_01152"/>
    </source>
</evidence>
<keyword evidence="4 11" id="KW-0677">Repeat</keyword>
<evidence type="ECO:0000259" key="14">
    <source>
        <dbReference type="PROSITE" id="PS50076"/>
    </source>
</evidence>
<evidence type="ECO:0000256" key="12">
    <source>
        <dbReference type="PROSITE-ProRule" id="PRU00546"/>
    </source>
</evidence>
<dbReference type="InterPro" id="IPR036869">
    <property type="entry name" value="J_dom_sf"/>
</dbReference>
<evidence type="ECO:0000256" key="3">
    <source>
        <dbReference type="ARBA" id="ARBA00022723"/>
    </source>
</evidence>
<comment type="subunit">
    <text evidence="11">Homodimer.</text>
</comment>
<feature type="binding site" evidence="11">
    <location>
        <position position="176"/>
    </location>
    <ligand>
        <name>Zn(2+)</name>
        <dbReference type="ChEBI" id="CHEBI:29105"/>
        <label>2</label>
    </ligand>
</feature>
<feature type="binding site" evidence="11">
    <location>
        <position position="219"/>
    </location>
    <ligand>
        <name>Zn(2+)</name>
        <dbReference type="ChEBI" id="CHEBI:29105"/>
        <label>1</label>
    </ligand>
</feature>
<dbReference type="InterPro" id="IPR001623">
    <property type="entry name" value="DnaJ_domain"/>
</dbReference>
<dbReference type="FunFam" id="2.10.230.10:FF:000002">
    <property type="entry name" value="Molecular chaperone DnaJ"/>
    <property type="match status" value="1"/>
</dbReference>
<dbReference type="Pfam" id="PF00684">
    <property type="entry name" value="DnaJ_CXXCXGXG"/>
    <property type="match status" value="1"/>
</dbReference>
<dbReference type="Pfam" id="PF01556">
    <property type="entry name" value="DnaJ_C"/>
    <property type="match status" value="1"/>
</dbReference>
<dbReference type="PROSITE" id="PS51188">
    <property type="entry name" value="ZF_CR"/>
    <property type="match status" value="1"/>
</dbReference>
<feature type="binding site" evidence="11">
    <location>
        <position position="202"/>
    </location>
    <ligand>
        <name>Zn(2+)</name>
        <dbReference type="ChEBI" id="CHEBI:29105"/>
        <label>2</label>
    </ligand>
</feature>
<feature type="binding site" evidence="11">
    <location>
        <position position="162"/>
    </location>
    <ligand>
        <name>Zn(2+)</name>
        <dbReference type="ChEBI" id="CHEBI:29105"/>
        <label>1</label>
    </ligand>
</feature>
<feature type="domain" description="CR-type" evidence="15">
    <location>
        <begin position="146"/>
        <end position="228"/>
    </location>
</feature>
<dbReference type="EMBL" id="JABCUS010000009">
    <property type="protein sequence ID" value="NMX03338.1"/>
    <property type="molecule type" value="Genomic_DNA"/>
</dbReference>
<dbReference type="FunFam" id="2.60.260.20:FF:000005">
    <property type="entry name" value="Chaperone protein dnaJ 1, mitochondrial"/>
    <property type="match status" value="1"/>
</dbReference>
<dbReference type="PROSITE" id="PS50076">
    <property type="entry name" value="DNAJ_2"/>
    <property type="match status" value="1"/>
</dbReference>
<dbReference type="PANTHER" id="PTHR43096:SF48">
    <property type="entry name" value="CHAPERONE PROTEIN DNAJ"/>
    <property type="match status" value="1"/>
</dbReference>
<dbReference type="InterPro" id="IPR036410">
    <property type="entry name" value="HSP_DnaJ_Cys-rich_dom_sf"/>
</dbReference>
<dbReference type="GO" id="GO:0006260">
    <property type="term" value="P:DNA replication"/>
    <property type="evidence" value="ECO:0007669"/>
    <property type="project" value="UniProtKB-KW"/>
</dbReference>
<dbReference type="Pfam" id="PF00226">
    <property type="entry name" value="DnaJ"/>
    <property type="match status" value="1"/>
</dbReference>
<dbReference type="GO" id="GO:0008270">
    <property type="term" value="F:zinc ion binding"/>
    <property type="evidence" value="ECO:0007669"/>
    <property type="project" value="UniProtKB-UniRule"/>
</dbReference>
<sequence length="427" mass="45045">MKTPHPPPAKENPKTTHANERDKVSDYYETLGISRDASAEEIKKAYRRLARKLHPDVAGLEAEEKFKEVTAAYEVLSNPDKRAQYDLGGSGFSGMGGASAAGFGFADIIQEFFGAAAGASGPTPRGTRGQDILTTIEVSLEDVAFGTTREIKVNTFVRCKACKGTCCQPGTRPQTCKTCGGSGSVQRMARSFLGQVMTTTPCQACGGHGTVISHPCADCSGEGRVRATRKIKVEVPTGVETGTRIRLSGEGEVGRAGGVPGDLYVEIKELPHQMLQRRGDDLHTRVRIPMTGAALGLKYALETLDGPREITVEPGSQPDEVIKLKGLGVGRLQRPGRGDLYVHLDVEVPMDLDTRQRELLLELARLRGEDSEGFLTAGDAAANIAGDGAAGGFVGGQVRDAGHSGGGASSGAPSGSNRGAGGSRRWR</sequence>
<feature type="binding site" evidence="11">
    <location>
        <position position="179"/>
    </location>
    <ligand>
        <name>Zn(2+)</name>
        <dbReference type="ChEBI" id="CHEBI:29105"/>
        <label>2</label>
    </ligand>
</feature>
<dbReference type="CDD" id="cd10719">
    <property type="entry name" value="DnaJ_zf"/>
    <property type="match status" value="1"/>
</dbReference>
<dbReference type="InterPro" id="IPR008971">
    <property type="entry name" value="HSP40/DnaJ_pept-bd"/>
</dbReference>
<keyword evidence="1 11" id="KW-0963">Cytoplasm</keyword>
<dbReference type="GO" id="GO:0031072">
    <property type="term" value="F:heat shock protein binding"/>
    <property type="evidence" value="ECO:0007669"/>
    <property type="project" value="InterPro"/>
</dbReference>
<dbReference type="InterPro" id="IPR018253">
    <property type="entry name" value="DnaJ_domain_CS"/>
</dbReference>
<feature type="domain" description="J" evidence="14">
    <location>
        <begin position="26"/>
        <end position="89"/>
    </location>
</feature>
<dbReference type="Proteomes" id="UP000575397">
    <property type="component" value="Unassembled WGS sequence"/>
</dbReference>
<evidence type="ECO:0000259" key="15">
    <source>
        <dbReference type="PROSITE" id="PS51188"/>
    </source>
</evidence>
<keyword evidence="5 11" id="KW-0863">Zinc-finger</keyword>
<dbReference type="Gene3D" id="2.10.230.10">
    <property type="entry name" value="Heat shock protein DnaJ, cysteine-rich domain"/>
    <property type="match status" value="1"/>
</dbReference>
<dbReference type="SUPFAM" id="SSF49493">
    <property type="entry name" value="HSP40/DnaJ peptide-binding domain"/>
    <property type="match status" value="2"/>
</dbReference>
<evidence type="ECO:0000256" key="10">
    <source>
        <dbReference type="ARBA" id="ARBA00067609"/>
    </source>
</evidence>
<keyword evidence="2 11" id="KW-0235">DNA replication</keyword>
<dbReference type="GO" id="GO:0009408">
    <property type="term" value="P:response to heat"/>
    <property type="evidence" value="ECO:0007669"/>
    <property type="project" value="InterPro"/>
</dbReference>